<proteinExistence type="inferred from homology"/>
<dbReference type="InterPro" id="IPR044554">
    <property type="entry name" value="ANAPC2"/>
</dbReference>
<sequence length="798" mass="92762">MDTHKSFNDFTDFNFANNEVLQLYADNENLNKMINATKAWFTVIAWLDPNKKNIGDNIEAPLEVNDSLEILRHTSLAKRLLEWYLAAVCRHFSETFDMKLKQWREAWAKLQENTAPNSGILENWVSKSYEEIIHDIYSHFERCENSLFLIHASVDFLHHFRIQYHTNLYSLLSGDSKPFSAVPSLFKDMSKVLFRAHFQKFNNIMELYQLENGQSIFQKVKHPVEKFESDLFAWKTLDNISVIFSRQENDSFNSENNNSVAMDLDDIDVLSEKIDISQNNIEPSLVEDLNREISAFSKLYNEMVALDLIHRTKDTLEETLCEQIELRILNTCKGTFNKPMLRSSSNWLYSVVYYWLRVVLSSDLQTSTDSIEDELVTWSKRLNYHFCMMFCDLRISELFDVIVDFPESKPAINDLIICMRRLDTDYRHRLVQSLYSAFKRRLLIPGAGTNDIINTYISTVKCLRLLDPSGVLLEKITGPIRNYLRTREDAARFLVNSWMDDECNNELVEELGHTENPIEDHDDYGVSDDNWVPDPMDAGPDYKSSMYRLADITNLLVSLFDTTDVITEEIQNQMASCLLSKLDYDTGREVLLISSINITSYIHLVNLNQLQQTKLELFKLRFGEAKMAPTEVMIKDIADSKRIDTNIYNEISISKAVGLENVKEAVLHGSIISKLFWPTLKNEDFVVPKPISENMQKYENAFQILKPRRELQWLSSLGKVHVELELQDRVLEFEVAPIYAAIIYHFQEQDTWDLRSLAEKMNIDPSKLRGKMGFWEDRGVLRLIADDKWIVLEISVGI</sequence>
<evidence type="ECO:0000313" key="3">
    <source>
        <dbReference type="EMBL" id="KAF0411989.1"/>
    </source>
</evidence>
<dbReference type="PANTHER" id="PTHR45957">
    <property type="entry name" value="ANAPHASE-PROMOTING COMPLEX SUBUNIT 2"/>
    <property type="match status" value="1"/>
</dbReference>
<reference evidence="3 4" key="1">
    <citation type="journal article" date="2019" name="Environ. Microbiol.">
        <title>At the nexus of three kingdoms: the genome of the mycorrhizal fungus Gigaspora margarita provides insights into plant, endobacterial and fungal interactions.</title>
        <authorList>
            <person name="Venice F."/>
            <person name="Ghignone S."/>
            <person name="Salvioli di Fossalunga A."/>
            <person name="Amselem J."/>
            <person name="Novero M."/>
            <person name="Xianan X."/>
            <person name="Sedzielewska Toro K."/>
            <person name="Morin E."/>
            <person name="Lipzen A."/>
            <person name="Grigoriev I.V."/>
            <person name="Henrissat B."/>
            <person name="Martin F.M."/>
            <person name="Bonfante P."/>
        </authorList>
    </citation>
    <scope>NUCLEOTIDE SEQUENCE [LARGE SCALE GENOMIC DNA]</scope>
    <source>
        <strain evidence="3 4">BEG34</strain>
    </source>
</reference>
<keyword evidence="4" id="KW-1185">Reference proteome</keyword>
<dbReference type="GO" id="GO:0005680">
    <property type="term" value="C:anaphase-promoting complex"/>
    <property type="evidence" value="ECO:0007669"/>
    <property type="project" value="TreeGrafter"/>
</dbReference>
<evidence type="ECO:0000256" key="1">
    <source>
        <dbReference type="PROSITE-ProRule" id="PRU00330"/>
    </source>
</evidence>
<dbReference type="PANTHER" id="PTHR45957:SF1">
    <property type="entry name" value="ANAPHASE-PROMOTING COMPLEX SUBUNIT 2"/>
    <property type="match status" value="1"/>
</dbReference>
<dbReference type="GO" id="GO:0007091">
    <property type="term" value="P:metaphase/anaphase transition of mitotic cell cycle"/>
    <property type="evidence" value="ECO:0007669"/>
    <property type="project" value="TreeGrafter"/>
</dbReference>
<evidence type="ECO:0000259" key="2">
    <source>
        <dbReference type="PROSITE" id="PS50069"/>
    </source>
</evidence>
<feature type="domain" description="Cullin family profile" evidence="2">
    <location>
        <begin position="555"/>
        <end position="776"/>
    </location>
</feature>
<evidence type="ECO:0000313" key="4">
    <source>
        <dbReference type="Proteomes" id="UP000439903"/>
    </source>
</evidence>
<dbReference type="Pfam" id="PF26557">
    <property type="entry name" value="Cullin_AB"/>
    <property type="match status" value="1"/>
</dbReference>
<dbReference type="GO" id="GO:0031625">
    <property type="term" value="F:ubiquitin protein ligase binding"/>
    <property type="evidence" value="ECO:0007669"/>
    <property type="project" value="InterPro"/>
</dbReference>
<dbReference type="OrthoDB" id="5581181at2759"/>
<comment type="similarity">
    <text evidence="1">Belongs to the cullin family.</text>
</comment>
<dbReference type="GO" id="GO:0006511">
    <property type="term" value="P:ubiquitin-dependent protein catabolic process"/>
    <property type="evidence" value="ECO:0007669"/>
    <property type="project" value="InterPro"/>
</dbReference>
<dbReference type="InterPro" id="IPR016158">
    <property type="entry name" value="Cullin_homology"/>
</dbReference>
<dbReference type="GO" id="GO:0070979">
    <property type="term" value="P:protein K11-linked ubiquitination"/>
    <property type="evidence" value="ECO:0007669"/>
    <property type="project" value="TreeGrafter"/>
</dbReference>
<dbReference type="EMBL" id="WTPW01001829">
    <property type="protein sequence ID" value="KAF0411989.1"/>
    <property type="molecule type" value="Genomic_DNA"/>
</dbReference>
<dbReference type="AlphaFoldDB" id="A0A8H3X5M8"/>
<dbReference type="SUPFAM" id="SSF75632">
    <property type="entry name" value="Cullin homology domain"/>
    <property type="match status" value="1"/>
</dbReference>
<dbReference type="InterPro" id="IPR057975">
    <property type="entry name" value="TPR_ANAPC2"/>
</dbReference>
<accession>A0A8H3X5M8</accession>
<comment type="caution">
    <text evidence="3">The sequence shown here is derived from an EMBL/GenBank/DDBJ whole genome shotgun (WGS) entry which is preliminary data.</text>
</comment>
<protein>
    <submittedName>
        <fullName evidence="3">Anaphase-promoting complex subunit 2-like</fullName>
    </submittedName>
</protein>
<dbReference type="InterPro" id="IPR059120">
    <property type="entry name" value="Cullin-like_AB"/>
</dbReference>
<dbReference type="Pfam" id="PF25773">
    <property type="entry name" value="TPR_ANAPC2"/>
    <property type="match status" value="1"/>
</dbReference>
<organism evidence="3 4">
    <name type="scientific">Gigaspora margarita</name>
    <dbReference type="NCBI Taxonomy" id="4874"/>
    <lineage>
        <taxon>Eukaryota</taxon>
        <taxon>Fungi</taxon>
        <taxon>Fungi incertae sedis</taxon>
        <taxon>Mucoromycota</taxon>
        <taxon>Glomeromycotina</taxon>
        <taxon>Glomeromycetes</taxon>
        <taxon>Diversisporales</taxon>
        <taxon>Gigasporaceae</taxon>
        <taxon>Gigaspora</taxon>
    </lineage>
</organism>
<gene>
    <name evidence="3" type="ORF">F8M41_008032</name>
</gene>
<dbReference type="PROSITE" id="PS50069">
    <property type="entry name" value="CULLIN_2"/>
    <property type="match status" value="1"/>
</dbReference>
<dbReference type="Gene3D" id="3.30.230.130">
    <property type="entry name" value="Cullin, Chain C, Domain 2"/>
    <property type="match status" value="1"/>
</dbReference>
<dbReference type="Proteomes" id="UP000439903">
    <property type="component" value="Unassembled WGS sequence"/>
</dbReference>
<name>A0A8H3X5M8_GIGMA</name>
<dbReference type="InterPro" id="IPR036317">
    <property type="entry name" value="Cullin_homology_sf"/>
</dbReference>